<feature type="domain" description="PH" evidence="2">
    <location>
        <begin position="154"/>
        <end position="242"/>
    </location>
</feature>
<evidence type="ECO:0000259" key="2">
    <source>
        <dbReference type="PROSITE" id="PS50003"/>
    </source>
</evidence>
<dbReference type="SMART" id="SM00233">
    <property type="entry name" value="PH"/>
    <property type="match status" value="1"/>
</dbReference>
<name>A0A397TTK3_9GLOM</name>
<organism evidence="3 4">
    <name type="scientific">Gigaspora rosea</name>
    <dbReference type="NCBI Taxonomy" id="44941"/>
    <lineage>
        <taxon>Eukaryota</taxon>
        <taxon>Fungi</taxon>
        <taxon>Fungi incertae sedis</taxon>
        <taxon>Mucoromycota</taxon>
        <taxon>Glomeromycotina</taxon>
        <taxon>Glomeromycetes</taxon>
        <taxon>Diversisporales</taxon>
        <taxon>Gigasporaceae</taxon>
        <taxon>Gigaspora</taxon>
    </lineage>
</organism>
<dbReference type="SUPFAM" id="SSF50729">
    <property type="entry name" value="PH domain-like"/>
    <property type="match status" value="1"/>
</dbReference>
<dbReference type="InterPro" id="IPR001849">
    <property type="entry name" value="PH_domain"/>
</dbReference>
<dbReference type="Gene3D" id="2.30.29.30">
    <property type="entry name" value="Pleckstrin-homology domain (PH domain)/Phosphotyrosine-binding domain (PTB)"/>
    <property type="match status" value="1"/>
</dbReference>
<feature type="compositionally biased region" description="Basic and acidic residues" evidence="1">
    <location>
        <begin position="50"/>
        <end position="63"/>
    </location>
</feature>
<dbReference type="Pfam" id="PF00169">
    <property type="entry name" value="PH"/>
    <property type="match status" value="1"/>
</dbReference>
<evidence type="ECO:0000256" key="1">
    <source>
        <dbReference type="SAM" id="MobiDB-lite"/>
    </source>
</evidence>
<reference evidence="3 4" key="1">
    <citation type="submission" date="2018-06" db="EMBL/GenBank/DDBJ databases">
        <title>Comparative genomics reveals the genomic features of Rhizophagus irregularis, R. cerebriforme, R. diaphanum and Gigaspora rosea, and their symbiotic lifestyle signature.</title>
        <authorList>
            <person name="Morin E."/>
            <person name="San Clemente H."/>
            <person name="Chen E.C.H."/>
            <person name="De La Providencia I."/>
            <person name="Hainaut M."/>
            <person name="Kuo A."/>
            <person name="Kohler A."/>
            <person name="Murat C."/>
            <person name="Tang N."/>
            <person name="Roy S."/>
            <person name="Loubradou J."/>
            <person name="Henrissat B."/>
            <person name="Grigoriev I.V."/>
            <person name="Corradi N."/>
            <person name="Roux C."/>
            <person name="Martin F.M."/>
        </authorList>
    </citation>
    <scope>NUCLEOTIDE SEQUENCE [LARGE SCALE GENOMIC DNA]</scope>
    <source>
        <strain evidence="3 4">DAOM 194757</strain>
    </source>
</reference>
<dbReference type="InterPro" id="IPR011993">
    <property type="entry name" value="PH-like_dom_sf"/>
</dbReference>
<dbReference type="PROSITE" id="PS50003">
    <property type="entry name" value="PH_DOMAIN"/>
    <property type="match status" value="1"/>
</dbReference>
<dbReference type="EMBL" id="QKWP01003115">
    <property type="protein sequence ID" value="RIB01452.1"/>
    <property type="molecule type" value="Genomic_DNA"/>
</dbReference>
<sequence>MSEITLNKTFLEIPRELTTLTIFKETKDEEAAEKTEPTVTVSKEPTSGDETVKDEETVEKPKNEPTSNISHLGRRVTSVFKKKPEKAQGNSKEQKKGETQKVAVMDVEDKNKKKKRTSMQKNRQVSQSEKKQDSKAVQDEFEIIMNEVKKEYPDAAKQGKLHKESQILKRYEERYFAFHNGILYYFKDSKTKKQVRIDKACFVKRSGDKIFEIETPSRTFRFQASTEEDQVEWTEVIQIYIDSLP</sequence>
<dbReference type="OrthoDB" id="2157866at2759"/>
<keyword evidence="4" id="KW-1185">Reference proteome</keyword>
<protein>
    <recommendedName>
        <fullName evidence="2">PH domain-containing protein</fullName>
    </recommendedName>
</protein>
<accession>A0A397TTK3</accession>
<feature type="compositionally biased region" description="Basic and acidic residues" evidence="1">
    <location>
        <begin position="27"/>
        <end position="36"/>
    </location>
</feature>
<gene>
    <name evidence="3" type="ORF">C2G38_2256181</name>
</gene>
<feature type="region of interest" description="Disordered" evidence="1">
    <location>
        <begin position="27"/>
        <end position="136"/>
    </location>
</feature>
<comment type="caution">
    <text evidence="3">The sequence shown here is derived from an EMBL/GenBank/DDBJ whole genome shotgun (WGS) entry which is preliminary data.</text>
</comment>
<dbReference type="AlphaFoldDB" id="A0A397TTK3"/>
<feature type="compositionally biased region" description="Polar residues" evidence="1">
    <location>
        <begin position="37"/>
        <end position="49"/>
    </location>
</feature>
<proteinExistence type="predicted"/>
<dbReference type="Proteomes" id="UP000266673">
    <property type="component" value="Unassembled WGS sequence"/>
</dbReference>
<evidence type="ECO:0000313" key="3">
    <source>
        <dbReference type="EMBL" id="RIB01452.1"/>
    </source>
</evidence>
<evidence type="ECO:0000313" key="4">
    <source>
        <dbReference type="Proteomes" id="UP000266673"/>
    </source>
</evidence>